<gene>
    <name evidence="3" type="ORF">C4520_06180</name>
</gene>
<feature type="transmembrane region" description="Helical" evidence="2">
    <location>
        <begin position="66"/>
        <end position="88"/>
    </location>
</feature>
<feature type="region of interest" description="Disordered" evidence="1">
    <location>
        <begin position="97"/>
        <end position="125"/>
    </location>
</feature>
<organism evidence="3 4">
    <name type="scientific">Abyssobacteria bacterium (strain SURF_5)</name>
    <dbReference type="NCBI Taxonomy" id="2093360"/>
    <lineage>
        <taxon>Bacteria</taxon>
        <taxon>Pseudomonadati</taxon>
        <taxon>Candidatus Hydrogenedentota</taxon>
        <taxon>Candidatus Abyssobacteria</taxon>
    </lineage>
</organism>
<keyword evidence="2" id="KW-0812">Transmembrane</keyword>
<comment type="caution">
    <text evidence="3">The sequence shown here is derived from an EMBL/GenBank/DDBJ whole genome shotgun (WGS) entry which is preliminary data.</text>
</comment>
<dbReference type="AlphaFoldDB" id="A0A3A4NSJ5"/>
<evidence type="ECO:0000256" key="1">
    <source>
        <dbReference type="SAM" id="MobiDB-lite"/>
    </source>
</evidence>
<keyword evidence="2" id="KW-0472">Membrane</keyword>
<protein>
    <recommendedName>
        <fullName evidence="5">DUF4440 domain-containing protein</fullName>
    </recommendedName>
</protein>
<reference evidence="3 4" key="1">
    <citation type="journal article" date="2017" name="ISME J.">
        <title>Energy and carbon metabolisms in a deep terrestrial subsurface fluid microbial community.</title>
        <authorList>
            <person name="Momper L."/>
            <person name="Jungbluth S.P."/>
            <person name="Lee M.D."/>
            <person name="Amend J.P."/>
        </authorList>
    </citation>
    <scope>NUCLEOTIDE SEQUENCE [LARGE SCALE GENOMIC DNA]</scope>
    <source>
        <strain evidence="3">SURF_5</strain>
    </source>
</reference>
<evidence type="ECO:0008006" key="5">
    <source>
        <dbReference type="Google" id="ProtNLM"/>
    </source>
</evidence>
<proteinExistence type="predicted"/>
<sequence length="282" mass="31684">MLILPGRLELELAAKEDNMHIILVFQKLAYFCSTFYAGKPADAAKKRRRTTRDFIENTASDQRRLWIMYICAGLFIVGTAAFSISSILGTREMKGLDADQPSVSAPAEPTPEETNQKKSALSVPKTHIQKMTSAWTGAEAEAAIEPAPFTTSTTNMKSRLITRPEITPLTGEIEALLMMFQGACENEDKEALVALIDDQDQDFHSRYIRTAERLFRRFNGIDVSFSDIEVTPLNEDEILVNLHVRVEGEFSITGKWMVLKNSDQSFTLRKPNGSNWRLCSIN</sequence>
<evidence type="ECO:0000313" key="3">
    <source>
        <dbReference type="EMBL" id="RJP23538.1"/>
    </source>
</evidence>
<name>A0A3A4NSJ5_ABYX5</name>
<keyword evidence="2" id="KW-1133">Transmembrane helix</keyword>
<accession>A0A3A4NSJ5</accession>
<dbReference type="Proteomes" id="UP000265882">
    <property type="component" value="Unassembled WGS sequence"/>
</dbReference>
<feature type="transmembrane region" description="Helical" evidence="2">
    <location>
        <begin position="20"/>
        <end position="38"/>
    </location>
</feature>
<evidence type="ECO:0000313" key="4">
    <source>
        <dbReference type="Proteomes" id="UP000265882"/>
    </source>
</evidence>
<dbReference type="EMBL" id="QZKU01000045">
    <property type="protein sequence ID" value="RJP23538.1"/>
    <property type="molecule type" value="Genomic_DNA"/>
</dbReference>
<evidence type="ECO:0000256" key="2">
    <source>
        <dbReference type="SAM" id="Phobius"/>
    </source>
</evidence>